<organism evidence="2">
    <name type="scientific">Cuerna arida</name>
    <dbReference type="NCBI Taxonomy" id="1464854"/>
    <lineage>
        <taxon>Eukaryota</taxon>
        <taxon>Metazoa</taxon>
        <taxon>Ecdysozoa</taxon>
        <taxon>Arthropoda</taxon>
        <taxon>Hexapoda</taxon>
        <taxon>Insecta</taxon>
        <taxon>Pterygota</taxon>
        <taxon>Neoptera</taxon>
        <taxon>Paraneoptera</taxon>
        <taxon>Hemiptera</taxon>
        <taxon>Auchenorrhyncha</taxon>
        <taxon>Membracoidea</taxon>
        <taxon>Cicadellidae</taxon>
        <taxon>Cicadellinae</taxon>
        <taxon>Proconiini</taxon>
        <taxon>Cuerna</taxon>
    </lineage>
</organism>
<feature type="compositionally biased region" description="Basic and acidic residues" evidence="1">
    <location>
        <begin position="98"/>
        <end position="107"/>
    </location>
</feature>
<name>A0A1B6G5N4_9HEMI</name>
<evidence type="ECO:0000313" key="2">
    <source>
        <dbReference type="EMBL" id="JAS57755.1"/>
    </source>
</evidence>
<accession>A0A1B6G5N4</accession>
<feature type="region of interest" description="Disordered" evidence="1">
    <location>
        <begin position="86"/>
        <end position="107"/>
    </location>
</feature>
<gene>
    <name evidence="2" type="ORF">g.1507</name>
</gene>
<feature type="non-terminal residue" evidence="2">
    <location>
        <position position="107"/>
    </location>
</feature>
<protein>
    <submittedName>
        <fullName evidence="2">Uncharacterized protein</fullName>
    </submittedName>
</protein>
<sequence>RSSVSIISRKRVMTKQQIDQAHKVLSENHLEGMDLSVISQEDCPSDMYDKPKMWIDSKTMSMRYLKNKTADLLSSLANKLRSWYENASDESQPLKEVVPNEKEEYEV</sequence>
<reference evidence="2" key="1">
    <citation type="submission" date="2015-11" db="EMBL/GenBank/DDBJ databases">
        <title>De novo transcriptome assembly of four potential Pierce s Disease insect vectors from Arizona vineyards.</title>
        <authorList>
            <person name="Tassone E.E."/>
        </authorList>
    </citation>
    <scope>NUCLEOTIDE SEQUENCE</scope>
</reference>
<evidence type="ECO:0000256" key="1">
    <source>
        <dbReference type="SAM" id="MobiDB-lite"/>
    </source>
</evidence>
<dbReference type="AlphaFoldDB" id="A0A1B6G5N4"/>
<dbReference type="EMBL" id="GECZ01012014">
    <property type="protein sequence ID" value="JAS57755.1"/>
    <property type="molecule type" value="Transcribed_RNA"/>
</dbReference>
<proteinExistence type="predicted"/>
<feature type="non-terminal residue" evidence="2">
    <location>
        <position position="1"/>
    </location>
</feature>